<dbReference type="GO" id="GO:0006508">
    <property type="term" value="P:proteolysis"/>
    <property type="evidence" value="ECO:0007669"/>
    <property type="project" value="InterPro"/>
</dbReference>
<evidence type="ECO:0000256" key="1">
    <source>
        <dbReference type="ARBA" id="ARBA00009431"/>
    </source>
</evidence>
<feature type="compositionally biased region" description="Basic residues" evidence="2">
    <location>
        <begin position="120"/>
        <end position="131"/>
    </location>
</feature>
<comment type="similarity">
    <text evidence="1">Belongs to the peptidase S10 family.</text>
</comment>
<name>A0A453N1Y2_AEGTS</name>
<dbReference type="Pfam" id="PF00450">
    <property type="entry name" value="Peptidase_S10"/>
    <property type="match status" value="1"/>
</dbReference>
<feature type="compositionally biased region" description="Basic residues" evidence="2">
    <location>
        <begin position="172"/>
        <end position="200"/>
    </location>
</feature>
<feature type="region of interest" description="Disordered" evidence="2">
    <location>
        <begin position="89"/>
        <end position="200"/>
    </location>
</feature>
<evidence type="ECO:0000256" key="2">
    <source>
        <dbReference type="SAM" id="MobiDB-lite"/>
    </source>
</evidence>
<keyword evidence="3" id="KW-0732">Signal</keyword>
<evidence type="ECO:0000313" key="4">
    <source>
        <dbReference type="EnsemblPlants" id="AET6Gv20180100.4"/>
    </source>
</evidence>
<reference evidence="4" key="4">
    <citation type="submission" date="2019-03" db="UniProtKB">
        <authorList>
            <consortium name="EnsemblPlants"/>
        </authorList>
    </citation>
    <scope>IDENTIFICATION</scope>
</reference>
<feature type="chain" id="PRO_5019241945" evidence="3">
    <location>
        <begin position="20"/>
        <end position="200"/>
    </location>
</feature>
<protein>
    <submittedName>
        <fullName evidence="4">Uncharacterized protein</fullName>
    </submittedName>
</protein>
<feature type="compositionally biased region" description="Gly residues" evidence="2">
    <location>
        <begin position="155"/>
        <end position="164"/>
    </location>
</feature>
<dbReference type="EnsemblPlants" id="AET6Gv20180100.4">
    <property type="protein sequence ID" value="AET6Gv20180100.4"/>
    <property type="gene ID" value="AET6Gv20180100"/>
</dbReference>
<reference evidence="4" key="5">
    <citation type="journal article" date="2021" name="G3 (Bethesda)">
        <title>Aegilops tauschii genome assembly Aet v5.0 features greater sequence contiguity and improved annotation.</title>
        <authorList>
            <person name="Wang L."/>
            <person name="Zhu T."/>
            <person name="Rodriguez J.C."/>
            <person name="Deal K.R."/>
            <person name="Dubcovsky J."/>
            <person name="McGuire P.E."/>
            <person name="Lux T."/>
            <person name="Spannagl M."/>
            <person name="Mayer K.F.X."/>
            <person name="Baldrich P."/>
            <person name="Meyers B.C."/>
            <person name="Huo N."/>
            <person name="Gu Y.Q."/>
            <person name="Zhou H."/>
            <person name="Devos K.M."/>
            <person name="Bennetzen J.L."/>
            <person name="Unver T."/>
            <person name="Budak H."/>
            <person name="Gulick P.J."/>
            <person name="Galiba G."/>
            <person name="Kalapos B."/>
            <person name="Nelson D.R."/>
            <person name="Li P."/>
            <person name="You F.M."/>
            <person name="Luo M.C."/>
            <person name="Dvorak J."/>
        </authorList>
    </citation>
    <scope>NUCLEOTIDE SEQUENCE [LARGE SCALE GENOMIC DNA]</scope>
    <source>
        <strain evidence="4">cv. AL8/78</strain>
    </source>
</reference>
<dbReference type="Gene3D" id="3.40.50.1820">
    <property type="entry name" value="alpha/beta hydrolase"/>
    <property type="match status" value="1"/>
</dbReference>
<keyword evidence="5" id="KW-1185">Reference proteome</keyword>
<dbReference type="GO" id="GO:0004185">
    <property type="term" value="F:serine-type carboxypeptidase activity"/>
    <property type="evidence" value="ECO:0007669"/>
    <property type="project" value="InterPro"/>
</dbReference>
<dbReference type="InterPro" id="IPR029058">
    <property type="entry name" value="AB_hydrolase_fold"/>
</dbReference>
<accession>A0A453N1Y2</accession>
<dbReference type="InterPro" id="IPR001563">
    <property type="entry name" value="Peptidase_S10"/>
</dbReference>
<organism evidence="4 5">
    <name type="scientific">Aegilops tauschii subsp. strangulata</name>
    <name type="common">Goatgrass</name>
    <dbReference type="NCBI Taxonomy" id="200361"/>
    <lineage>
        <taxon>Eukaryota</taxon>
        <taxon>Viridiplantae</taxon>
        <taxon>Streptophyta</taxon>
        <taxon>Embryophyta</taxon>
        <taxon>Tracheophyta</taxon>
        <taxon>Spermatophyta</taxon>
        <taxon>Magnoliopsida</taxon>
        <taxon>Liliopsida</taxon>
        <taxon>Poales</taxon>
        <taxon>Poaceae</taxon>
        <taxon>BOP clade</taxon>
        <taxon>Pooideae</taxon>
        <taxon>Triticodae</taxon>
        <taxon>Triticeae</taxon>
        <taxon>Triticinae</taxon>
        <taxon>Aegilops</taxon>
    </lineage>
</organism>
<sequence length="200" mass="22169">SSLLLILCCLSLLRAGSDASVTAGATDGSELWGYVEVRPKAHLFWWYYKSPQRVSTPSTPWPTVLWLQGGPLAVISIFPWMSVRRAGSVRRRDRQLPGGRAAGRPPQPPQLHLAAEGRPHLRGQPRGRRVQLRGERQRAGDERLGGGRGRHGAPQGAGHGGARPAGGEPAVPRRRVLRRQVRRHARRLRRPGHPRRRAQP</sequence>
<evidence type="ECO:0000256" key="3">
    <source>
        <dbReference type="SAM" id="SignalP"/>
    </source>
</evidence>
<dbReference type="Proteomes" id="UP000015105">
    <property type="component" value="Chromosome 6D"/>
</dbReference>
<reference evidence="5" key="1">
    <citation type="journal article" date="2014" name="Science">
        <title>Ancient hybridizations among the ancestral genomes of bread wheat.</title>
        <authorList>
            <consortium name="International Wheat Genome Sequencing Consortium,"/>
            <person name="Marcussen T."/>
            <person name="Sandve S.R."/>
            <person name="Heier L."/>
            <person name="Spannagl M."/>
            <person name="Pfeifer M."/>
            <person name="Jakobsen K.S."/>
            <person name="Wulff B.B."/>
            <person name="Steuernagel B."/>
            <person name="Mayer K.F."/>
            <person name="Olsen O.A."/>
        </authorList>
    </citation>
    <scope>NUCLEOTIDE SEQUENCE [LARGE SCALE GENOMIC DNA]</scope>
    <source>
        <strain evidence="5">cv. AL8/78</strain>
    </source>
</reference>
<reference evidence="5" key="2">
    <citation type="journal article" date="2017" name="Nat. Plants">
        <title>The Aegilops tauschii genome reveals multiple impacts of transposons.</title>
        <authorList>
            <person name="Zhao G."/>
            <person name="Zou C."/>
            <person name="Li K."/>
            <person name="Wang K."/>
            <person name="Li T."/>
            <person name="Gao L."/>
            <person name="Zhang X."/>
            <person name="Wang H."/>
            <person name="Yang Z."/>
            <person name="Liu X."/>
            <person name="Jiang W."/>
            <person name="Mao L."/>
            <person name="Kong X."/>
            <person name="Jiao Y."/>
            <person name="Jia J."/>
        </authorList>
    </citation>
    <scope>NUCLEOTIDE SEQUENCE [LARGE SCALE GENOMIC DNA]</scope>
    <source>
        <strain evidence="5">cv. AL8/78</strain>
    </source>
</reference>
<feature type="compositionally biased region" description="Basic and acidic residues" evidence="2">
    <location>
        <begin position="132"/>
        <end position="145"/>
    </location>
</feature>
<dbReference type="SUPFAM" id="SSF53474">
    <property type="entry name" value="alpha/beta-Hydrolases"/>
    <property type="match status" value="1"/>
</dbReference>
<reference evidence="4" key="3">
    <citation type="journal article" date="2017" name="Nature">
        <title>Genome sequence of the progenitor of the wheat D genome Aegilops tauschii.</title>
        <authorList>
            <person name="Luo M.C."/>
            <person name="Gu Y.Q."/>
            <person name="Puiu D."/>
            <person name="Wang H."/>
            <person name="Twardziok S.O."/>
            <person name="Deal K.R."/>
            <person name="Huo N."/>
            <person name="Zhu T."/>
            <person name="Wang L."/>
            <person name="Wang Y."/>
            <person name="McGuire P.E."/>
            <person name="Liu S."/>
            <person name="Long H."/>
            <person name="Ramasamy R.K."/>
            <person name="Rodriguez J.C."/>
            <person name="Van S.L."/>
            <person name="Yuan L."/>
            <person name="Wang Z."/>
            <person name="Xia Z."/>
            <person name="Xiao L."/>
            <person name="Anderson O.D."/>
            <person name="Ouyang S."/>
            <person name="Liang Y."/>
            <person name="Zimin A.V."/>
            <person name="Pertea G."/>
            <person name="Qi P."/>
            <person name="Bennetzen J.L."/>
            <person name="Dai X."/>
            <person name="Dawson M.W."/>
            <person name="Muller H.G."/>
            <person name="Kugler K."/>
            <person name="Rivarola-Duarte L."/>
            <person name="Spannagl M."/>
            <person name="Mayer K.F.X."/>
            <person name="Lu F.H."/>
            <person name="Bevan M.W."/>
            <person name="Leroy P."/>
            <person name="Li P."/>
            <person name="You F.M."/>
            <person name="Sun Q."/>
            <person name="Liu Z."/>
            <person name="Lyons E."/>
            <person name="Wicker T."/>
            <person name="Salzberg S.L."/>
            <person name="Devos K.M."/>
            <person name="Dvorak J."/>
        </authorList>
    </citation>
    <scope>NUCLEOTIDE SEQUENCE [LARGE SCALE GENOMIC DNA]</scope>
    <source>
        <strain evidence="4">cv. AL8/78</strain>
    </source>
</reference>
<proteinExistence type="inferred from homology"/>
<dbReference type="AlphaFoldDB" id="A0A453N1Y2"/>
<feature type="signal peptide" evidence="3">
    <location>
        <begin position="1"/>
        <end position="19"/>
    </location>
</feature>
<dbReference type="Gramene" id="AET6Gv20180100.4">
    <property type="protein sequence ID" value="AET6Gv20180100.4"/>
    <property type="gene ID" value="AET6Gv20180100"/>
</dbReference>
<evidence type="ECO:0000313" key="5">
    <source>
        <dbReference type="Proteomes" id="UP000015105"/>
    </source>
</evidence>